<organism evidence="2 3">
    <name type="scientific">Longicatena caecimuris</name>
    <dbReference type="NCBI Taxonomy" id="1796635"/>
    <lineage>
        <taxon>Bacteria</taxon>
        <taxon>Bacillati</taxon>
        <taxon>Bacillota</taxon>
        <taxon>Erysipelotrichia</taxon>
        <taxon>Erysipelotrichales</taxon>
        <taxon>Erysipelotrichaceae</taxon>
        <taxon>Longicatena</taxon>
    </lineage>
</organism>
<proteinExistence type="predicted"/>
<reference evidence="2 3" key="1">
    <citation type="submission" date="2019-03" db="EMBL/GenBank/DDBJ databases">
        <title>Genomic Encyclopedia of Type Strains, Phase IV (KMG-IV): sequencing the most valuable type-strain genomes for metagenomic binning, comparative biology and taxonomic classification.</title>
        <authorList>
            <person name="Goeker M."/>
        </authorList>
    </citation>
    <scope>NUCLEOTIDE SEQUENCE [LARGE SCALE GENOMIC DNA]</scope>
    <source>
        <strain evidence="2 3">DSM 29481</strain>
    </source>
</reference>
<feature type="transmembrane region" description="Helical" evidence="1">
    <location>
        <begin position="31"/>
        <end position="52"/>
    </location>
</feature>
<keyword evidence="3" id="KW-1185">Reference proteome</keyword>
<keyword evidence="1" id="KW-0812">Transmembrane</keyword>
<evidence type="ECO:0000313" key="2">
    <source>
        <dbReference type="EMBL" id="TCU63499.1"/>
    </source>
</evidence>
<accession>A0A4R3TLW7</accession>
<comment type="caution">
    <text evidence="2">The sequence shown here is derived from an EMBL/GenBank/DDBJ whole genome shotgun (WGS) entry which is preliminary data.</text>
</comment>
<evidence type="ECO:0000313" key="3">
    <source>
        <dbReference type="Proteomes" id="UP000295773"/>
    </source>
</evidence>
<dbReference type="AlphaFoldDB" id="A0A4R3TLW7"/>
<evidence type="ECO:0000256" key="1">
    <source>
        <dbReference type="SAM" id="Phobius"/>
    </source>
</evidence>
<dbReference type="EMBL" id="SMBP01000001">
    <property type="protein sequence ID" value="TCU63499.1"/>
    <property type="molecule type" value="Genomic_DNA"/>
</dbReference>
<keyword evidence="1" id="KW-1133">Transmembrane helix</keyword>
<dbReference type="Proteomes" id="UP000295773">
    <property type="component" value="Unassembled WGS sequence"/>
</dbReference>
<sequence>MGAFLAAGATLTAEQLAPISTAVSDNVGVLLPVGIAIMAIMVGVGLIPRIVYKFL</sequence>
<protein>
    <submittedName>
        <fullName evidence="2">Uncharacterized protein</fullName>
    </submittedName>
</protein>
<keyword evidence="1" id="KW-0472">Membrane</keyword>
<dbReference type="RefSeq" id="WP_165877185.1">
    <property type="nucleotide sequence ID" value="NZ_JANKBG010000001.1"/>
</dbReference>
<gene>
    <name evidence="2" type="ORF">EDD61_101151</name>
</gene>
<name>A0A4R3TLW7_9FIRM</name>